<dbReference type="SUPFAM" id="SSF48613">
    <property type="entry name" value="Heme oxygenase-like"/>
    <property type="match status" value="1"/>
</dbReference>
<dbReference type="Pfam" id="PF08543">
    <property type="entry name" value="Phos_pyr_kin"/>
    <property type="match status" value="2"/>
</dbReference>
<dbReference type="FunCoup" id="A0A0C3G9N9">
    <property type="interactions" value="240"/>
</dbReference>
<dbReference type="STRING" id="765440.A0A0C3G9N9"/>
<reference evidence="3 4" key="1">
    <citation type="submission" date="2014-04" db="EMBL/GenBank/DDBJ databases">
        <authorList>
            <consortium name="DOE Joint Genome Institute"/>
            <person name="Kuo A."/>
            <person name="Tarkka M."/>
            <person name="Buscot F."/>
            <person name="Kohler A."/>
            <person name="Nagy L.G."/>
            <person name="Floudas D."/>
            <person name="Copeland A."/>
            <person name="Barry K.W."/>
            <person name="Cichocki N."/>
            <person name="Veneault-Fourrey C."/>
            <person name="LaButti K."/>
            <person name="Lindquist E.A."/>
            <person name="Lipzen A."/>
            <person name="Lundell T."/>
            <person name="Morin E."/>
            <person name="Murat C."/>
            <person name="Sun H."/>
            <person name="Tunlid A."/>
            <person name="Henrissat B."/>
            <person name="Grigoriev I.V."/>
            <person name="Hibbett D.S."/>
            <person name="Martin F."/>
            <person name="Nordberg H.P."/>
            <person name="Cantor M.N."/>
            <person name="Hua S.X."/>
        </authorList>
    </citation>
    <scope>NUCLEOTIDE SEQUENCE [LARGE SCALE GENOMIC DNA]</scope>
    <source>
        <strain evidence="3 4">F 1598</strain>
    </source>
</reference>
<dbReference type="InterPro" id="IPR029056">
    <property type="entry name" value="Ribokinase-like"/>
</dbReference>
<dbReference type="InterPro" id="IPR004399">
    <property type="entry name" value="HMP/HMP-P_kinase_dom"/>
</dbReference>
<dbReference type="GO" id="GO:0008972">
    <property type="term" value="F:phosphomethylpyrimidine kinase activity"/>
    <property type="evidence" value="ECO:0007669"/>
    <property type="project" value="InterPro"/>
</dbReference>
<dbReference type="GO" id="GO:0009228">
    <property type="term" value="P:thiamine biosynthetic process"/>
    <property type="evidence" value="ECO:0007669"/>
    <property type="project" value="InterPro"/>
</dbReference>
<gene>
    <name evidence="3" type="ORF">PILCRDRAFT_814836</name>
</gene>
<dbReference type="AlphaFoldDB" id="A0A0C3G9N9"/>
<reference evidence="4" key="2">
    <citation type="submission" date="2015-01" db="EMBL/GenBank/DDBJ databases">
        <title>Evolutionary Origins and Diversification of the Mycorrhizal Mutualists.</title>
        <authorList>
            <consortium name="DOE Joint Genome Institute"/>
            <consortium name="Mycorrhizal Genomics Consortium"/>
            <person name="Kohler A."/>
            <person name="Kuo A."/>
            <person name="Nagy L.G."/>
            <person name="Floudas D."/>
            <person name="Copeland A."/>
            <person name="Barry K.W."/>
            <person name="Cichocki N."/>
            <person name="Veneault-Fourrey C."/>
            <person name="LaButti K."/>
            <person name="Lindquist E.A."/>
            <person name="Lipzen A."/>
            <person name="Lundell T."/>
            <person name="Morin E."/>
            <person name="Murat C."/>
            <person name="Riley R."/>
            <person name="Ohm R."/>
            <person name="Sun H."/>
            <person name="Tunlid A."/>
            <person name="Henrissat B."/>
            <person name="Grigoriev I.V."/>
            <person name="Hibbett D.S."/>
            <person name="Martin F."/>
        </authorList>
    </citation>
    <scope>NUCLEOTIDE SEQUENCE [LARGE SCALE GENOMIC DNA]</scope>
    <source>
        <strain evidence="4">F 1598</strain>
    </source>
</reference>
<evidence type="ECO:0000313" key="3">
    <source>
        <dbReference type="EMBL" id="KIM87341.1"/>
    </source>
</evidence>
<dbReference type="GO" id="GO:0008902">
    <property type="term" value="F:hydroxymethylpyrimidine kinase activity"/>
    <property type="evidence" value="ECO:0007669"/>
    <property type="project" value="TreeGrafter"/>
</dbReference>
<protein>
    <recommendedName>
        <fullName evidence="5">Pyridoxamine kinase/Phosphomethylpyrimidine kinase domain-containing protein</fullName>
    </recommendedName>
</protein>
<accession>A0A0C3G9N9</accession>
<dbReference type="InterPro" id="IPR013749">
    <property type="entry name" value="PM/HMP-P_kinase-1"/>
</dbReference>
<evidence type="ECO:0000313" key="4">
    <source>
        <dbReference type="Proteomes" id="UP000054166"/>
    </source>
</evidence>
<feature type="domain" description="Pyridoxamine kinase/Phosphomethylpyrimidine kinase" evidence="2">
    <location>
        <begin position="23"/>
        <end position="204"/>
    </location>
</feature>
<dbReference type="EMBL" id="KN832979">
    <property type="protein sequence ID" value="KIM87341.1"/>
    <property type="molecule type" value="Genomic_DNA"/>
</dbReference>
<dbReference type="OrthoDB" id="10028886at2759"/>
<dbReference type="CDD" id="cd01169">
    <property type="entry name" value="HMPP_kinase"/>
    <property type="match status" value="1"/>
</dbReference>
<dbReference type="Proteomes" id="UP000054166">
    <property type="component" value="Unassembled WGS sequence"/>
</dbReference>
<dbReference type="Pfam" id="PF03070">
    <property type="entry name" value="TENA_THI-4"/>
    <property type="match status" value="1"/>
</dbReference>
<name>A0A0C3G9N9_PILCF</name>
<evidence type="ECO:0000259" key="2">
    <source>
        <dbReference type="Pfam" id="PF08543"/>
    </source>
</evidence>
<dbReference type="GO" id="GO:0005829">
    <property type="term" value="C:cytosol"/>
    <property type="evidence" value="ECO:0007669"/>
    <property type="project" value="TreeGrafter"/>
</dbReference>
<dbReference type="NCBIfam" id="TIGR00097">
    <property type="entry name" value="HMP-P_kinase"/>
    <property type="match status" value="1"/>
</dbReference>
<feature type="domain" description="Thiaminase-2/PQQC" evidence="1">
    <location>
        <begin position="365"/>
        <end position="576"/>
    </location>
</feature>
<dbReference type="PANTHER" id="PTHR20858">
    <property type="entry name" value="PHOSPHOMETHYLPYRIMIDINE KINASE"/>
    <property type="match status" value="1"/>
</dbReference>
<dbReference type="Gene3D" id="1.20.910.10">
    <property type="entry name" value="Heme oxygenase-like"/>
    <property type="match status" value="1"/>
</dbReference>
<dbReference type="InParanoid" id="A0A0C3G9N9"/>
<dbReference type="SUPFAM" id="SSF53613">
    <property type="entry name" value="Ribokinase-like"/>
    <property type="match status" value="1"/>
</dbReference>
<keyword evidence="4" id="KW-1185">Reference proteome</keyword>
<feature type="domain" description="Pyridoxamine kinase/Phosphomethylpyrimidine kinase" evidence="2">
    <location>
        <begin position="241"/>
        <end position="287"/>
    </location>
</feature>
<proteinExistence type="predicted"/>
<dbReference type="HOGENOM" id="CLU_020520_2_1_1"/>
<dbReference type="PANTHER" id="PTHR20858:SF17">
    <property type="entry name" value="HYDROXYMETHYLPYRIMIDINE_PHOSPHOMETHYLPYRIMIDINE KINASE THI20-RELATED"/>
    <property type="match status" value="1"/>
</dbReference>
<dbReference type="CDD" id="cd19367">
    <property type="entry name" value="TenA_C_ScTHI20-like"/>
    <property type="match status" value="1"/>
</dbReference>
<sequence length="579" mass="62955">MSFVSPGPGGGQPPAILTIAGSDSSGGAGIQADLKTFTALGCYGTSALTALTAQNTTGVQAVHPAPPKFVEQQIRSVLEDVNIHAIKTGMLFDADITHVVANTLQEFYKSSNSPPLICDPVCVSTTGHTLLHPQAIEVMIRELFPLTVLITPNKSEAELLLSHRNLPCKIVGLEDMLIAAKNLTLLGPPAVLLKGGHITVTTGDIERVSRSHAHILFVNDGILNENMEILEIADQDPSTLQLVVDVLHQRDDKTTLFLRPRIDSTSTHGTGCTLSAALACGLGRGLSCLFSTSALSSLIILIALVVVSDTVKYATAYTHLGIETAFLIGTGSGPLNHLHSFVPRIIPPRTSSNPNPLIRLLIQRSAKTWKNYVEHEFVKLIGNGTLPVASFVHFMQQDYHYLKYYARAHGLLAAKSPSYAANESSALITLHIVRESTLHKEFCAQWNISADELENTTESSATIAYGGYLIDIGLQGDDMKLIMALAACLLGYGEVGLWLKKEAAKCDRWVKLDGNPYLKWIQDYSGEDYQAAVKRGLETIEARAAADPPSAARFEEWQEVWEKCTRLEISFWDMALHLL</sequence>
<evidence type="ECO:0000259" key="1">
    <source>
        <dbReference type="Pfam" id="PF03070"/>
    </source>
</evidence>
<organism evidence="3 4">
    <name type="scientific">Piloderma croceum (strain F 1598)</name>
    <dbReference type="NCBI Taxonomy" id="765440"/>
    <lineage>
        <taxon>Eukaryota</taxon>
        <taxon>Fungi</taxon>
        <taxon>Dikarya</taxon>
        <taxon>Basidiomycota</taxon>
        <taxon>Agaricomycotina</taxon>
        <taxon>Agaricomycetes</taxon>
        <taxon>Agaricomycetidae</taxon>
        <taxon>Atheliales</taxon>
        <taxon>Atheliaceae</taxon>
        <taxon>Piloderma</taxon>
    </lineage>
</organism>
<dbReference type="Gene3D" id="3.40.1190.20">
    <property type="match status" value="1"/>
</dbReference>
<dbReference type="InterPro" id="IPR016084">
    <property type="entry name" value="Haem_Oase-like_multi-hlx"/>
</dbReference>
<dbReference type="InterPro" id="IPR004305">
    <property type="entry name" value="Thiaminase-2/PQQC"/>
</dbReference>
<evidence type="ECO:0008006" key="5">
    <source>
        <dbReference type="Google" id="ProtNLM"/>
    </source>
</evidence>